<protein>
    <submittedName>
        <fullName evidence="2">UDP-glycosyltransferase 79A6</fullName>
    </submittedName>
</protein>
<feature type="non-terminal residue" evidence="2">
    <location>
        <position position="1"/>
    </location>
</feature>
<dbReference type="PANTHER" id="PTHR48049">
    <property type="entry name" value="GLYCOSYLTRANSFERASE"/>
    <property type="match status" value="1"/>
</dbReference>
<keyword evidence="3" id="KW-1185">Reference proteome</keyword>
<dbReference type="InterPro" id="IPR002213">
    <property type="entry name" value="UDP_glucos_trans"/>
</dbReference>
<dbReference type="PANTHER" id="PTHR48049:SF84">
    <property type="entry name" value="UDP-GLYCOSYLTRANSFERASE 79A6"/>
    <property type="match status" value="1"/>
</dbReference>
<comment type="caution">
    <text evidence="2">The sequence shown here is derived from an EMBL/GenBank/DDBJ whole genome shotgun (WGS) entry which is preliminary data.</text>
</comment>
<keyword evidence="1 2" id="KW-0808">Transferase</keyword>
<gene>
    <name evidence="2" type="ORF">BAE44_0023075</name>
</gene>
<dbReference type="Pfam" id="PF00201">
    <property type="entry name" value="UDPGT"/>
    <property type="match status" value="1"/>
</dbReference>
<organism evidence="2 3">
    <name type="scientific">Dichanthelium oligosanthes</name>
    <dbReference type="NCBI Taxonomy" id="888268"/>
    <lineage>
        <taxon>Eukaryota</taxon>
        <taxon>Viridiplantae</taxon>
        <taxon>Streptophyta</taxon>
        <taxon>Embryophyta</taxon>
        <taxon>Tracheophyta</taxon>
        <taxon>Spermatophyta</taxon>
        <taxon>Magnoliopsida</taxon>
        <taxon>Liliopsida</taxon>
        <taxon>Poales</taxon>
        <taxon>Poaceae</taxon>
        <taxon>PACMAD clade</taxon>
        <taxon>Panicoideae</taxon>
        <taxon>Panicodae</taxon>
        <taxon>Paniceae</taxon>
        <taxon>Dichantheliinae</taxon>
        <taxon>Dichanthelium</taxon>
    </lineage>
</organism>
<dbReference type="SUPFAM" id="SSF53756">
    <property type="entry name" value="UDP-Glycosyltransferase/glycogen phosphorylase"/>
    <property type="match status" value="1"/>
</dbReference>
<evidence type="ECO:0000256" key="1">
    <source>
        <dbReference type="ARBA" id="ARBA00022679"/>
    </source>
</evidence>
<dbReference type="Proteomes" id="UP000095767">
    <property type="component" value="Unassembled WGS sequence"/>
</dbReference>
<evidence type="ECO:0000313" key="3">
    <source>
        <dbReference type="Proteomes" id="UP000095767"/>
    </source>
</evidence>
<reference evidence="2 3" key="1">
    <citation type="submission" date="2016-09" db="EMBL/GenBank/DDBJ databases">
        <title>The draft genome of Dichanthelium oligosanthes: A C3 panicoid grass species.</title>
        <authorList>
            <person name="Studer A.J."/>
            <person name="Schnable J.C."/>
            <person name="Brutnell T.P."/>
        </authorList>
    </citation>
    <scope>NUCLEOTIDE SEQUENCE [LARGE SCALE GENOMIC DNA]</scope>
    <source>
        <strain evidence="3">cv. Kellogg 1175</strain>
        <tissue evidence="2">Leaf</tissue>
    </source>
</reference>
<dbReference type="FunFam" id="3.40.50.2000:FF:000257">
    <property type="entry name" value="Glycosyltransferase"/>
    <property type="match status" value="1"/>
</dbReference>
<name>A0A1E5USV4_9POAL</name>
<dbReference type="AlphaFoldDB" id="A0A1E5USV4"/>
<dbReference type="InterPro" id="IPR050481">
    <property type="entry name" value="UDP-glycosyltransf_plant"/>
</dbReference>
<dbReference type="Gene3D" id="3.40.50.2000">
    <property type="entry name" value="Glycogen Phosphorylase B"/>
    <property type="match status" value="1"/>
</dbReference>
<dbReference type="GO" id="GO:0035251">
    <property type="term" value="F:UDP-glucosyltransferase activity"/>
    <property type="evidence" value="ECO:0007669"/>
    <property type="project" value="InterPro"/>
</dbReference>
<sequence length="196" mass="21297">LGLPLPYVDYISGHFGKPVLLAGPIVPEPSEGELEQRWSDWLSSFPENAVVFASFGSETFLPASAATELLLGLEATNRPFLAVLDFPQGADAEAELNARVPPGFEERVRGRGFVHKGWVQQQQILRHPSVGCYVNHSGFSSVVEGLVAGCQLVLPPMKTDQYINAALFARELRIGVEVARRSEDGWKLKGLVSGPS</sequence>
<dbReference type="STRING" id="888268.A0A1E5USV4"/>
<accession>A0A1E5USV4</accession>
<dbReference type="OrthoDB" id="668968at2759"/>
<proteinExistence type="predicted"/>
<evidence type="ECO:0000313" key="2">
    <source>
        <dbReference type="EMBL" id="OEL15904.1"/>
    </source>
</evidence>
<dbReference type="EMBL" id="LWDX02065065">
    <property type="protein sequence ID" value="OEL15904.1"/>
    <property type="molecule type" value="Genomic_DNA"/>
</dbReference>